<dbReference type="EMBL" id="MKGL01000340">
    <property type="protein sequence ID" value="RNF00184.1"/>
    <property type="molecule type" value="Genomic_DNA"/>
</dbReference>
<feature type="transmembrane region" description="Helical" evidence="2">
    <location>
        <begin position="162"/>
        <end position="182"/>
    </location>
</feature>
<name>A0A422N408_TRYRA</name>
<dbReference type="AlphaFoldDB" id="A0A422N408"/>
<protein>
    <submittedName>
        <fullName evidence="3">Multi drug resistance protein-like</fullName>
    </submittedName>
</protein>
<keyword evidence="2" id="KW-1133">Transmembrane helix</keyword>
<feature type="region of interest" description="Disordered" evidence="1">
    <location>
        <begin position="433"/>
        <end position="474"/>
    </location>
</feature>
<reference evidence="3 4" key="1">
    <citation type="journal article" date="2018" name="BMC Genomics">
        <title>Genomic comparison of Trypanosoma conorhini and Trypanosoma rangeli to Trypanosoma cruzi strains of high and low virulence.</title>
        <authorList>
            <person name="Bradwell K.R."/>
            <person name="Koparde V.N."/>
            <person name="Matveyev A.V."/>
            <person name="Serrano M.G."/>
            <person name="Alves J.M."/>
            <person name="Parikh H."/>
            <person name="Huang B."/>
            <person name="Lee V."/>
            <person name="Espinosa-Alvarez O."/>
            <person name="Ortiz P.A."/>
            <person name="Costa-Martins A.G."/>
            <person name="Teixeira M.M."/>
            <person name="Buck G.A."/>
        </authorList>
    </citation>
    <scope>NUCLEOTIDE SEQUENCE [LARGE SCALE GENOMIC DNA]</scope>
    <source>
        <strain evidence="3 4">AM80</strain>
    </source>
</reference>
<evidence type="ECO:0000256" key="1">
    <source>
        <dbReference type="SAM" id="MobiDB-lite"/>
    </source>
</evidence>
<gene>
    <name evidence="3" type="ORF">TraAM80_07765</name>
</gene>
<dbReference type="OrthoDB" id="6500128at2759"/>
<dbReference type="RefSeq" id="XP_029235619.1">
    <property type="nucleotide sequence ID" value="XM_029384544.1"/>
</dbReference>
<keyword evidence="2" id="KW-0812">Transmembrane</keyword>
<keyword evidence="4" id="KW-1185">Reference proteome</keyword>
<proteinExistence type="predicted"/>
<keyword evidence="2" id="KW-0472">Membrane</keyword>
<evidence type="ECO:0000256" key="2">
    <source>
        <dbReference type="SAM" id="Phobius"/>
    </source>
</evidence>
<sequence>MRTVATPVSSARCEAGAREESKEFLLAASSPRRGCWSTVGLYIRNVLGRLVRSYRMQSHLGLVLALAYHLLHLFLLAAAVAAPLTARSLLFRDEDNADYALTANDANGTRGVGVWTVDVFNFTRSELQPGHLAPLQLQYEARLPTTNPTSGDFLRMWGASPLWLLTYYYFYLIGFFCVVALLTCGRLNGYIALLQLIFGGLELLWYVQHTSSFALFFWLAALSPQFPYPWVPFAKRHPGGSVTFHVFNRSGVETMSPPQQMELTPAEHMLPYAATLETTIFCTTVIFLVIITMLFVLSLQRVLDAIVGVRMLAVTDGCRRCPLCGEEWEISTETAERRGRVNDNTRTEKGTTDRTLVGTAIATAMPLPVLPRPAERHRCRRLFNDMETGSGVLDTTGCGSAELGPFSTDDDDDGDDEEEVGWAQQIGATRACMPLTNPGKALLQKPRKRRRNRSMVPSYGTMLTNEPEEERPPYDPLYDGKDEFRPGNAFPSFEDAGWMARWTYNWLTPLMNFGAIDVEVLHHERFLPSLPEEFTSLHNIVTPAWQLWVNRWQWFGKAQEGYDREGPDISGAHGEAGDGSSDDGTFITIRQRRPLTEAKLRPRRPRRSLWMVFSFF</sequence>
<dbReference type="GeneID" id="40331698"/>
<dbReference type="Proteomes" id="UP000283634">
    <property type="component" value="Unassembled WGS sequence"/>
</dbReference>
<feature type="transmembrane region" description="Helical" evidence="2">
    <location>
        <begin position="59"/>
        <end position="82"/>
    </location>
</feature>
<accession>A0A422N408</accession>
<feature type="transmembrane region" description="Helical" evidence="2">
    <location>
        <begin position="189"/>
        <end position="207"/>
    </location>
</feature>
<evidence type="ECO:0000313" key="3">
    <source>
        <dbReference type="EMBL" id="RNF00184.1"/>
    </source>
</evidence>
<organism evidence="3 4">
    <name type="scientific">Trypanosoma rangeli</name>
    <dbReference type="NCBI Taxonomy" id="5698"/>
    <lineage>
        <taxon>Eukaryota</taxon>
        <taxon>Discoba</taxon>
        <taxon>Euglenozoa</taxon>
        <taxon>Kinetoplastea</taxon>
        <taxon>Metakinetoplastina</taxon>
        <taxon>Trypanosomatida</taxon>
        <taxon>Trypanosomatidae</taxon>
        <taxon>Trypanosoma</taxon>
        <taxon>Herpetosoma</taxon>
    </lineage>
</organism>
<comment type="caution">
    <text evidence="3">The sequence shown here is derived from an EMBL/GenBank/DDBJ whole genome shotgun (WGS) entry which is preliminary data.</text>
</comment>
<feature type="transmembrane region" description="Helical" evidence="2">
    <location>
        <begin position="278"/>
        <end position="299"/>
    </location>
</feature>
<evidence type="ECO:0000313" key="4">
    <source>
        <dbReference type="Proteomes" id="UP000283634"/>
    </source>
</evidence>